<evidence type="ECO:0000259" key="5">
    <source>
        <dbReference type="PROSITE" id="PS50931"/>
    </source>
</evidence>
<dbReference type="OrthoDB" id="9812435at2"/>
<dbReference type="Pfam" id="PF03466">
    <property type="entry name" value="LysR_substrate"/>
    <property type="match status" value="1"/>
</dbReference>
<name>A0A2S6MWG6_RHOGL</name>
<gene>
    <name evidence="6" type="ORF">CCS01_29505</name>
</gene>
<dbReference type="InterPro" id="IPR000847">
    <property type="entry name" value="LysR_HTH_N"/>
</dbReference>
<evidence type="ECO:0000256" key="2">
    <source>
        <dbReference type="ARBA" id="ARBA00023015"/>
    </source>
</evidence>
<reference evidence="6 7" key="1">
    <citation type="journal article" date="2018" name="Arch. Microbiol.">
        <title>New insights into the metabolic potential of the phototrophic purple bacterium Rhodopila globiformis DSM 161(T) from its draft genome sequence and evidence for a vanadium-dependent nitrogenase.</title>
        <authorList>
            <person name="Imhoff J.F."/>
            <person name="Rahn T."/>
            <person name="Kunzel S."/>
            <person name="Neulinger S.C."/>
        </authorList>
    </citation>
    <scope>NUCLEOTIDE SEQUENCE [LARGE SCALE GENOMIC DNA]</scope>
    <source>
        <strain evidence="6 7">DSM 161</strain>
    </source>
</reference>
<dbReference type="EMBL" id="NHRY01000267">
    <property type="protein sequence ID" value="PPQ26705.1"/>
    <property type="molecule type" value="Genomic_DNA"/>
</dbReference>
<evidence type="ECO:0000256" key="1">
    <source>
        <dbReference type="ARBA" id="ARBA00009437"/>
    </source>
</evidence>
<dbReference type="InterPro" id="IPR058163">
    <property type="entry name" value="LysR-type_TF_proteobact-type"/>
</dbReference>
<dbReference type="Gene3D" id="1.10.10.10">
    <property type="entry name" value="Winged helix-like DNA-binding domain superfamily/Winged helix DNA-binding domain"/>
    <property type="match status" value="1"/>
</dbReference>
<sequence length="318" mass="33743">MAFDGRLLAGLGVLVAVVESGSFAGAGEALGLTPSGVSRAVARLEARIGARLFDRTPRAVALTDEGRRFHARVMPLLADLEDAADAGEAAVPVRGRLRIALDPWFARLVLPPNLPAFLAAHPDVALELSVRHRLGEPAAEGFDAAVRFGGPEPSGLTARKLLETLVLTCAAPSYLATHGTPRLPQDLEQHECLMARDPVTGRPSPWTFRRRGEGIVVEASGRLMLDDPATRLAACVAGAGIAQIFALGTERLLASGDLVQILPAWAEERLPLYAYYPSRPLPPATVRAFLDFVTGGGRQPARLITHDRPAACPDGQDG</sequence>
<dbReference type="PANTHER" id="PTHR30537:SF5">
    <property type="entry name" value="HTH-TYPE TRANSCRIPTIONAL ACTIVATOR TTDR-RELATED"/>
    <property type="match status" value="1"/>
</dbReference>
<dbReference type="Gene3D" id="3.40.190.290">
    <property type="match status" value="1"/>
</dbReference>
<dbReference type="GO" id="GO:0003700">
    <property type="term" value="F:DNA-binding transcription factor activity"/>
    <property type="evidence" value="ECO:0007669"/>
    <property type="project" value="InterPro"/>
</dbReference>
<keyword evidence="7" id="KW-1185">Reference proteome</keyword>
<dbReference type="InterPro" id="IPR005119">
    <property type="entry name" value="LysR_subst-bd"/>
</dbReference>
<dbReference type="AlphaFoldDB" id="A0A2S6MWG6"/>
<dbReference type="CDD" id="cd08422">
    <property type="entry name" value="PBP2_CrgA_like"/>
    <property type="match status" value="1"/>
</dbReference>
<evidence type="ECO:0000256" key="3">
    <source>
        <dbReference type="ARBA" id="ARBA00023125"/>
    </source>
</evidence>
<dbReference type="Proteomes" id="UP000239724">
    <property type="component" value="Unassembled WGS sequence"/>
</dbReference>
<feature type="domain" description="HTH lysR-type" evidence="5">
    <location>
        <begin position="13"/>
        <end position="63"/>
    </location>
</feature>
<evidence type="ECO:0000313" key="6">
    <source>
        <dbReference type="EMBL" id="PPQ26705.1"/>
    </source>
</evidence>
<dbReference type="InterPro" id="IPR036388">
    <property type="entry name" value="WH-like_DNA-bd_sf"/>
</dbReference>
<organism evidence="6 7">
    <name type="scientific">Rhodopila globiformis</name>
    <name type="common">Rhodopseudomonas globiformis</name>
    <dbReference type="NCBI Taxonomy" id="1071"/>
    <lineage>
        <taxon>Bacteria</taxon>
        <taxon>Pseudomonadati</taxon>
        <taxon>Pseudomonadota</taxon>
        <taxon>Alphaproteobacteria</taxon>
        <taxon>Acetobacterales</taxon>
        <taxon>Acetobacteraceae</taxon>
        <taxon>Rhodopila</taxon>
    </lineage>
</organism>
<comment type="caution">
    <text evidence="6">The sequence shown here is derived from an EMBL/GenBank/DDBJ whole genome shotgun (WGS) entry which is preliminary data.</text>
</comment>
<proteinExistence type="inferred from homology"/>
<dbReference type="FunFam" id="1.10.10.10:FF:000001">
    <property type="entry name" value="LysR family transcriptional regulator"/>
    <property type="match status" value="1"/>
</dbReference>
<dbReference type="InterPro" id="IPR036390">
    <property type="entry name" value="WH_DNA-bd_sf"/>
</dbReference>
<keyword evidence="2" id="KW-0805">Transcription regulation</keyword>
<comment type="similarity">
    <text evidence="1">Belongs to the LysR transcriptional regulatory family.</text>
</comment>
<protein>
    <submittedName>
        <fullName evidence="6">LysR family transcriptional regulator</fullName>
    </submittedName>
</protein>
<keyword evidence="3" id="KW-0238">DNA-binding</keyword>
<accession>A0A2S6MWG6</accession>
<evidence type="ECO:0000256" key="4">
    <source>
        <dbReference type="ARBA" id="ARBA00023163"/>
    </source>
</evidence>
<keyword evidence="4" id="KW-0804">Transcription</keyword>
<dbReference type="PANTHER" id="PTHR30537">
    <property type="entry name" value="HTH-TYPE TRANSCRIPTIONAL REGULATOR"/>
    <property type="match status" value="1"/>
</dbReference>
<dbReference type="RefSeq" id="WP_104522480.1">
    <property type="nucleotide sequence ID" value="NZ_NHRY01000267.1"/>
</dbReference>
<evidence type="ECO:0000313" key="7">
    <source>
        <dbReference type="Proteomes" id="UP000239724"/>
    </source>
</evidence>
<dbReference type="GO" id="GO:0003677">
    <property type="term" value="F:DNA binding"/>
    <property type="evidence" value="ECO:0007669"/>
    <property type="project" value="UniProtKB-KW"/>
</dbReference>
<dbReference type="Pfam" id="PF00126">
    <property type="entry name" value="HTH_1"/>
    <property type="match status" value="1"/>
</dbReference>
<dbReference type="SUPFAM" id="SSF46785">
    <property type="entry name" value="Winged helix' DNA-binding domain"/>
    <property type="match status" value="1"/>
</dbReference>
<dbReference type="SUPFAM" id="SSF53850">
    <property type="entry name" value="Periplasmic binding protein-like II"/>
    <property type="match status" value="1"/>
</dbReference>
<dbReference type="PROSITE" id="PS50931">
    <property type="entry name" value="HTH_LYSR"/>
    <property type="match status" value="1"/>
</dbReference>